<dbReference type="HAMAP" id="MF_00303">
    <property type="entry name" value="Trigger_factor_Tig"/>
    <property type="match status" value="1"/>
</dbReference>
<dbReference type="Pfam" id="PF00254">
    <property type="entry name" value="FKBP_C"/>
    <property type="match status" value="1"/>
</dbReference>
<dbReference type="EC" id="5.2.1.8" evidence="3 12"/>
<feature type="domain" description="Trigger factor ribosome-binding bacterial" evidence="15">
    <location>
        <begin position="1"/>
        <end position="144"/>
    </location>
</feature>
<dbReference type="InterPro" id="IPR037041">
    <property type="entry name" value="Trigger_fac_C_sf"/>
</dbReference>
<comment type="caution">
    <text evidence="17">The sequence shown here is derived from an EMBL/GenBank/DDBJ whole genome shotgun (WGS) entry which is preliminary data.</text>
</comment>
<dbReference type="Gene3D" id="3.30.70.1050">
    <property type="entry name" value="Trigger factor ribosome-binding domain"/>
    <property type="match status" value="1"/>
</dbReference>
<dbReference type="Gene3D" id="1.10.3120.10">
    <property type="entry name" value="Trigger factor, C-terminal domain"/>
    <property type="match status" value="1"/>
</dbReference>
<keyword evidence="8 12" id="KW-0413">Isomerase</keyword>
<dbReference type="SUPFAM" id="SSF54534">
    <property type="entry name" value="FKBP-like"/>
    <property type="match status" value="1"/>
</dbReference>
<comment type="subcellular location">
    <subcellularLocation>
        <location evidence="12">Cytoplasm</location>
    </subcellularLocation>
    <text evidence="12">About half TF is bound to the ribosome near the polypeptide exit tunnel while the other half is free in the cytoplasm.</text>
</comment>
<dbReference type="GO" id="GO:0051301">
    <property type="term" value="P:cell division"/>
    <property type="evidence" value="ECO:0007669"/>
    <property type="project" value="UniProtKB-KW"/>
</dbReference>
<feature type="region of interest" description="Disordered" evidence="13">
    <location>
        <begin position="427"/>
        <end position="446"/>
    </location>
</feature>
<comment type="function">
    <text evidence="10 12">Involved in protein export. Acts as a chaperone by maintaining the newly synthesized protein in an open conformation. Functions as a peptidyl-prolyl cis-trans isomerase.</text>
</comment>
<evidence type="ECO:0000256" key="12">
    <source>
        <dbReference type="HAMAP-Rule" id="MF_00303"/>
    </source>
</evidence>
<accession>A0A9D1EAF0</accession>
<gene>
    <name evidence="12" type="primary">tig</name>
    <name evidence="17" type="ORF">IAA55_07140</name>
</gene>
<evidence type="ECO:0000256" key="7">
    <source>
        <dbReference type="ARBA" id="ARBA00023186"/>
    </source>
</evidence>
<protein>
    <recommendedName>
        <fullName evidence="4 12">Trigger factor</fullName>
        <shortName evidence="12">TF</shortName>
        <ecNumber evidence="3 12">5.2.1.8</ecNumber>
    </recommendedName>
    <alternativeName>
        <fullName evidence="11 12">PPIase</fullName>
    </alternativeName>
</protein>
<evidence type="ECO:0000256" key="5">
    <source>
        <dbReference type="ARBA" id="ARBA00022618"/>
    </source>
</evidence>
<evidence type="ECO:0000313" key="18">
    <source>
        <dbReference type="Proteomes" id="UP000823912"/>
    </source>
</evidence>
<dbReference type="PANTHER" id="PTHR30560">
    <property type="entry name" value="TRIGGER FACTOR CHAPERONE AND PEPTIDYL-PROLYL CIS/TRANS ISOMERASE"/>
    <property type="match status" value="1"/>
</dbReference>
<keyword evidence="5 12" id="KW-0132">Cell division</keyword>
<dbReference type="GO" id="GO:0051083">
    <property type="term" value="P:'de novo' cotranslational protein folding"/>
    <property type="evidence" value="ECO:0007669"/>
    <property type="project" value="TreeGrafter"/>
</dbReference>
<evidence type="ECO:0000256" key="3">
    <source>
        <dbReference type="ARBA" id="ARBA00013194"/>
    </source>
</evidence>
<dbReference type="Gene3D" id="3.10.50.40">
    <property type="match status" value="1"/>
</dbReference>
<dbReference type="GO" id="GO:0043335">
    <property type="term" value="P:protein unfolding"/>
    <property type="evidence" value="ECO:0007669"/>
    <property type="project" value="TreeGrafter"/>
</dbReference>
<dbReference type="InterPro" id="IPR001179">
    <property type="entry name" value="PPIase_FKBP_dom"/>
</dbReference>
<evidence type="ECO:0000313" key="17">
    <source>
        <dbReference type="EMBL" id="HIR71039.1"/>
    </source>
</evidence>
<dbReference type="GO" id="GO:0005737">
    <property type="term" value="C:cytoplasm"/>
    <property type="evidence" value="ECO:0007669"/>
    <property type="project" value="UniProtKB-SubCell"/>
</dbReference>
<dbReference type="EMBL" id="DVHM01000112">
    <property type="protein sequence ID" value="HIR71039.1"/>
    <property type="molecule type" value="Genomic_DNA"/>
</dbReference>
<dbReference type="InterPro" id="IPR027304">
    <property type="entry name" value="Trigger_fact/SurA_dom_sf"/>
</dbReference>
<dbReference type="Pfam" id="PF05698">
    <property type="entry name" value="Trigger_C"/>
    <property type="match status" value="1"/>
</dbReference>
<evidence type="ECO:0000256" key="13">
    <source>
        <dbReference type="SAM" id="MobiDB-lite"/>
    </source>
</evidence>
<organism evidence="17 18">
    <name type="scientific">Candidatus Pullilachnospira gallistercoris</name>
    <dbReference type="NCBI Taxonomy" id="2840911"/>
    <lineage>
        <taxon>Bacteria</taxon>
        <taxon>Bacillati</taxon>
        <taxon>Bacillota</taxon>
        <taxon>Clostridia</taxon>
        <taxon>Lachnospirales</taxon>
        <taxon>Lachnospiraceae</taxon>
        <taxon>Lachnospiraceae incertae sedis</taxon>
        <taxon>Candidatus Pullilachnospira</taxon>
    </lineage>
</organism>
<evidence type="ECO:0000256" key="2">
    <source>
        <dbReference type="ARBA" id="ARBA00005464"/>
    </source>
</evidence>
<dbReference type="Proteomes" id="UP000823912">
    <property type="component" value="Unassembled WGS sequence"/>
</dbReference>
<evidence type="ECO:0000256" key="10">
    <source>
        <dbReference type="ARBA" id="ARBA00024849"/>
    </source>
</evidence>
<evidence type="ECO:0000259" key="16">
    <source>
        <dbReference type="Pfam" id="PF05698"/>
    </source>
</evidence>
<comment type="similarity">
    <text evidence="2 12">Belongs to the FKBP-type PPIase family. Tig subfamily.</text>
</comment>
<dbReference type="InterPro" id="IPR046357">
    <property type="entry name" value="PPIase_dom_sf"/>
</dbReference>
<dbReference type="PANTHER" id="PTHR30560:SF3">
    <property type="entry name" value="TRIGGER FACTOR-LIKE PROTEIN TIG, CHLOROPLASTIC"/>
    <property type="match status" value="1"/>
</dbReference>
<dbReference type="GO" id="GO:0003755">
    <property type="term" value="F:peptidyl-prolyl cis-trans isomerase activity"/>
    <property type="evidence" value="ECO:0007669"/>
    <property type="project" value="UniProtKB-UniRule"/>
</dbReference>
<dbReference type="SUPFAM" id="SSF102735">
    <property type="entry name" value="Trigger factor ribosome-binding domain"/>
    <property type="match status" value="1"/>
</dbReference>
<sequence>MSVQVENLEKNMAKLTVEVEAERLEKALDTAYNRQKKSISIPGFRKGKVPRVMVEKMYGPEIFYEDAANILLQEAYPEAYDECGLEIVSQPSIDVVQLEKGKPFIFTAEVAVKPDVELGKYKGVTVTKIDTSVSDEEVDAEVERQRNSNARMVTVERPVENGDFAVIDFEGFVDDVPFEGGKADNYELEIGSHSFIDTFEDQLIGKSAGEELDVNVTFPEDYQVQDLAGKPAVFKVKINEVKTKELPEADDEFAQDVSEFDTLAEYREDVKKKLAERKEADAKRTKEDEAIAKIIDKSKMDIPDPMIDMQVSNMLNDFANNMARQGLSMDQYLQFTGMTTEKLREQMRPDAVKRIQSSLVLEKIAKEENIEVTDEDVDAKIEEMAKMYGMDAEQMKGYVRDEEKESIKRDIAIEKAVDLIMDNIKERAKASRKAKEEEHQEEQTEQ</sequence>
<evidence type="ECO:0000259" key="15">
    <source>
        <dbReference type="Pfam" id="PF05697"/>
    </source>
</evidence>
<reference evidence="17" key="2">
    <citation type="journal article" date="2021" name="PeerJ">
        <title>Extensive microbial diversity within the chicken gut microbiome revealed by metagenomics and culture.</title>
        <authorList>
            <person name="Gilroy R."/>
            <person name="Ravi A."/>
            <person name="Getino M."/>
            <person name="Pursley I."/>
            <person name="Horton D.L."/>
            <person name="Alikhan N.F."/>
            <person name="Baker D."/>
            <person name="Gharbi K."/>
            <person name="Hall N."/>
            <person name="Watson M."/>
            <person name="Adriaenssens E.M."/>
            <person name="Foster-Nyarko E."/>
            <person name="Jarju S."/>
            <person name="Secka A."/>
            <person name="Antonio M."/>
            <person name="Oren A."/>
            <person name="Chaudhuri R.R."/>
            <person name="La Ragione R."/>
            <person name="Hildebrand F."/>
            <person name="Pallen M.J."/>
        </authorList>
    </citation>
    <scope>NUCLEOTIDE SEQUENCE</scope>
    <source>
        <strain evidence="17">ChiSjej5B23-6657</strain>
    </source>
</reference>
<comment type="catalytic activity">
    <reaction evidence="1 12">
        <text>[protein]-peptidylproline (omega=180) = [protein]-peptidylproline (omega=0)</text>
        <dbReference type="Rhea" id="RHEA:16237"/>
        <dbReference type="Rhea" id="RHEA-COMP:10747"/>
        <dbReference type="Rhea" id="RHEA-COMP:10748"/>
        <dbReference type="ChEBI" id="CHEBI:83833"/>
        <dbReference type="ChEBI" id="CHEBI:83834"/>
        <dbReference type="EC" id="5.2.1.8"/>
    </reaction>
</comment>
<evidence type="ECO:0000256" key="1">
    <source>
        <dbReference type="ARBA" id="ARBA00000971"/>
    </source>
</evidence>
<dbReference type="InterPro" id="IPR008881">
    <property type="entry name" value="Trigger_fac_ribosome-bd_bac"/>
</dbReference>
<dbReference type="Pfam" id="PF05697">
    <property type="entry name" value="Trigger_N"/>
    <property type="match status" value="1"/>
</dbReference>
<keyword evidence="6 12" id="KW-0697">Rotamase</keyword>
<evidence type="ECO:0000256" key="4">
    <source>
        <dbReference type="ARBA" id="ARBA00016902"/>
    </source>
</evidence>
<name>A0A9D1EAF0_9FIRM</name>
<dbReference type="GO" id="GO:0044183">
    <property type="term" value="F:protein folding chaperone"/>
    <property type="evidence" value="ECO:0007669"/>
    <property type="project" value="TreeGrafter"/>
</dbReference>
<keyword evidence="12" id="KW-0963">Cytoplasm</keyword>
<dbReference type="InterPro" id="IPR005215">
    <property type="entry name" value="Trig_fac"/>
</dbReference>
<dbReference type="PIRSF" id="PIRSF003095">
    <property type="entry name" value="Trigger_factor"/>
    <property type="match status" value="1"/>
</dbReference>
<dbReference type="FunFam" id="3.10.50.40:FF:000001">
    <property type="entry name" value="Trigger factor"/>
    <property type="match status" value="1"/>
</dbReference>
<dbReference type="SUPFAM" id="SSF109998">
    <property type="entry name" value="Triger factor/SurA peptide-binding domain-like"/>
    <property type="match status" value="1"/>
</dbReference>
<evidence type="ECO:0000256" key="9">
    <source>
        <dbReference type="ARBA" id="ARBA00023306"/>
    </source>
</evidence>
<dbReference type="AlphaFoldDB" id="A0A9D1EAF0"/>
<feature type="domain" description="PPIase FKBP-type" evidence="14">
    <location>
        <begin position="157"/>
        <end position="238"/>
    </location>
</feature>
<reference evidence="17" key="1">
    <citation type="submission" date="2020-10" db="EMBL/GenBank/DDBJ databases">
        <authorList>
            <person name="Gilroy R."/>
        </authorList>
    </citation>
    <scope>NUCLEOTIDE SEQUENCE</scope>
    <source>
        <strain evidence="17">ChiSjej5B23-6657</strain>
    </source>
</reference>
<evidence type="ECO:0000256" key="8">
    <source>
        <dbReference type="ARBA" id="ARBA00023235"/>
    </source>
</evidence>
<evidence type="ECO:0000256" key="11">
    <source>
        <dbReference type="ARBA" id="ARBA00029986"/>
    </source>
</evidence>
<dbReference type="GO" id="GO:0043022">
    <property type="term" value="F:ribosome binding"/>
    <property type="evidence" value="ECO:0007669"/>
    <property type="project" value="TreeGrafter"/>
</dbReference>
<dbReference type="NCBIfam" id="TIGR00115">
    <property type="entry name" value="tig"/>
    <property type="match status" value="1"/>
</dbReference>
<dbReference type="GO" id="GO:0015031">
    <property type="term" value="P:protein transport"/>
    <property type="evidence" value="ECO:0007669"/>
    <property type="project" value="UniProtKB-UniRule"/>
</dbReference>
<keyword evidence="7 12" id="KW-0143">Chaperone</keyword>
<evidence type="ECO:0000259" key="14">
    <source>
        <dbReference type="Pfam" id="PF00254"/>
    </source>
</evidence>
<dbReference type="InterPro" id="IPR036611">
    <property type="entry name" value="Trigger_fac_ribosome-bd_sf"/>
</dbReference>
<evidence type="ECO:0000256" key="6">
    <source>
        <dbReference type="ARBA" id="ARBA00023110"/>
    </source>
</evidence>
<feature type="domain" description="Trigger factor C-terminal" evidence="16">
    <location>
        <begin position="262"/>
        <end position="421"/>
    </location>
</feature>
<dbReference type="InterPro" id="IPR008880">
    <property type="entry name" value="Trigger_fac_C"/>
</dbReference>
<keyword evidence="9 12" id="KW-0131">Cell cycle</keyword>
<comment type="domain">
    <text evidence="12">Consists of 3 domains; the N-terminus binds the ribosome, the middle domain has PPIase activity, while the C-terminus has intrinsic chaperone activity on its own.</text>
</comment>
<proteinExistence type="inferred from homology"/>